<protein>
    <recommendedName>
        <fullName evidence="13">Mitochondrial dicarboxylate carrier</fullName>
    </recommendedName>
</protein>
<evidence type="ECO:0000256" key="3">
    <source>
        <dbReference type="ARBA" id="ARBA00022448"/>
    </source>
</evidence>
<evidence type="ECO:0000256" key="8">
    <source>
        <dbReference type="PROSITE-ProRule" id="PRU00282"/>
    </source>
</evidence>
<evidence type="ECO:0000256" key="9">
    <source>
        <dbReference type="RuleBase" id="RU000488"/>
    </source>
</evidence>
<dbReference type="AlphaFoldDB" id="A0A168PK51"/>
<dbReference type="OMA" id="TRIMSAH"/>
<feature type="repeat" description="Solcar" evidence="8">
    <location>
        <begin position="147"/>
        <end position="235"/>
    </location>
</feature>
<dbReference type="PANTHER" id="PTHR45618">
    <property type="entry name" value="MITOCHONDRIAL DICARBOXYLATE CARRIER-RELATED"/>
    <property type="match status" value="1"/>
</dbReference>
<dbReference type="PROSITE" id="PS50920">
    <property type="entry name" value="SOLCAR"/>
    <property type="match status" value="3"/>
</dbReference>
<accession>A0A168PK51</accession>
<feature type="repeat" description="Solcar" evidence="8">
    <location>
        <begin position="39"/>
        <end position="137"/>
    </location>
</feature>
<evidence type="ECO:0000256" key="6">
    <source>
        <dbReference type="ARBA" id="ARBA00022989"/>
    </source>
</evidence>
<dbReference type="InterPro" id="IPR018108">
    <property type="entry name" value="MCP_transmembrane"/>
</dbReference>
<name>A0A168PK51_ABSGL</name>
<feature type="repeat" description="Solcar" evidence="8">
    <location>
        <begin position="245"/>
        <end position="331"/>
    </location>
</feature>
<dbReference type="OrthoDB" id="448427at2759"/>
<evidence type="ECO:0000256" key="10">
    <source>
        <dbReference type="SAM" id="MobiDB-lite"/>
    </source>
</evidence>
<dbReference type="EMBL" id="LT553919">
    <property type="protein sequence ID" value="SAM02536.1"/>
    <property type="molecule type" value="Genomic_DNA"/>
</dbReference>
<evidence type="ECO:0000256" key="1">
    <source>
        <dbReference type="ARBA" id="ARBA00004141"/>
    </source>
</evidence>
<keyword evidence="12" id="KW-1185">Reference proteome</keyword>
<dbReference type="InParanoid" id="A0A168PK51"/>
<dbReference type="SUPFAM" id="SSF103506">
    <property type="entry name" value="Mitochondrial carrier"/>
    <property type="match status" value="1"/>
</dbReference>
<dbReference type="STRING" id="4829.A0A168PK51"/>
<evidence type="ECO:0008006" key="13">
    <source>
        <dbReference type="Google" id="ProtNLM"/>
    </source>
</evidence>
<comment type="similarity">
    <text evidence="2 9">Belongs to the mitochondrial carrier (TC 2.A.29) family.</text>
</comment>
<gene>
    <name evidence="11" type="primary">ABSGL_08337.1 scaffold 10076</name>
</gene>
<feature type="region of interest" description="Disordered" evidence="10">
    <location>
        <begin position="1"/>
        <end position="35"/>
    </location>
</feature>
<proteinExistence type="inferred from homology"/>
<dbReference type="GO" id="GO:0016020">
    <property type="term" value="C:membrane"/>
    <property type="evidence" value="ECO:0007669"/>
    <property type="project" value="UniProtKB-SubCell"/>
</dbReference>
<reference evidence="11" key="1">
    <citation type="submission" date="2016-04" db="EMBL/GenBank/DDBJ databases">
        <authorList>
            <person name="Evans L.H."/>
            <person name="Alamgir A."/>
            <person name="Owens N."/>
            <person name="Weber N.D."/>
            <person name="Virtaneva K."/>
            <person name="Barbian K."/>
            <person name="Babar A."/>
            <person name="Rosenke K."/>
        </authorList>
    </citation>
    <scope>NUCLEOTIDE SEQUENCE [LARGE SCALE GENOMIC DNA]</scope>
    <source>
        <strain evidence="11">CBS 101.48</strain>
    </source>
</reference>
<keyword evidence="4 8" id="KW-0812">Transmembrane</keyword>
<dbReference type="Proteomes" id="UP000078561">
    <property type="component" value="Unassembled WGS sequence"/>
</dbReference>
<dbReference type="Gene3D" id="1.50.40.10">
    <property type="entry name" value="Mitochondrial carrier domain"/>
    <property type="match status" value="1"/>
</dbReference>
<dbReference type="InterPro" id="IPR050391">
    <property type="entry name" value="Mito_Metabolite_Transporter"/>
</dbReference>
<evidence type="ECO:0000256" key="4">
    <source>
        <dbReference type="ARBA" id="ARBA00022692"/>
    </source>
</evidence>
<organism evidence="11">
    <name type="scientific">Absidia glauca</name>
    <name type="common">Pin mould</name>
    <dbReference type="NCBI Taxonomy" id="4829"/>
    <lineage>
        <taxon>Eukaryota</taxon>
        <taxon>Fungi</taxon>
        <taxon>Fungi incertae sedis</taxon>
        <taxon>Mucoromycota</taxon>
        <taxon>Mucoromycotina</taxon>
        <taxon>Mucoromycetes</taxon>
        <taxon>Mucorales</taxon>
        <taxon>Cunninghamellaceae</taxon>
        <taxon>Absidia</taxon>
    </lineage>
</organism>
<evidence type="ECO:0000313" key="12">
    <source>
        <dbReference type="Proteomes" id="UP000078561"/>
    </source>
</evidence>
<evidence type="ECO:0000256" key="5">
    <source>
        <dbReference type="ARBA" id="ARBA00022737"/>
    </source>
</evidence>
<keyword evidence="7 8" id="KW-0472">Membrane</keyword>
<keyword evidence="3 9" id="KW-0813">Transport</keyword>
<comment type="subcellular location">
    <subcellularLocation>
        <location evidence="1">Membrane</location>
        <topology evidence="1">Multi-pass membrane protein</topology>
    </subcellularLocation>
</comment>
<evidence type="ECO:0000256" key="2">
    <source>
        <dbReference type="ARBA" id="ARBA00006375"/>
    </source>
</evidence>
<sequence>MYRTTPVSIPSASASATNSNRLGMHPPTTTKATVSSSPPPFWFGGAASCIATFVSHPFDLTKVRIQTEVKRQQQLQPRGSVTWDWRLLRPSNMIRTMRSIVHTEGVKALYCGLDASLLRQGTYSTIRFGLYDHFKWLMAGDQKPTFQQLLICSTAAGILGGAFGNPSDVVNVRMQGDGQLPLDKQRHYKNALDGMYRICREEGPRVLLRGLGPSTQRAVLITVSQMTSYDVFKMALVQRLGWYEDGMITHFSASLLAGLVATTVCSPLDVVKTRIMSAHVHDSNIPIRQIMLQMIKKEGFGSLFRGWMPAYIRLGPHTIVTFLVLEKLKEHYAGVANNNTLEQE</sequence>
<dbReference type="Pfam" id="PF00153">
    <property type="entry name" value="Mito_carr"/>
    <property type="match status" value="3"/>
</dbReference>
<keyword evidence="5" id="KW-0677">Repeat</keyword>
<evidence type="ECO:0000256" key="7">
    <source>
        <dbReference type="ARBA" id="ARBA00023136"/>
    </source>
</evidence>
<evidence type="ECO:0000313" key="11">
    <source>
        <dbReference type="EMBL" id="SAM02536.1"/>
    </source>
</evidence>
<dbReference type="InterPro" id="IPR023395">
    <property type="entry name" value="MCP_dom_sf"/>
</dbReference>
<keyword evidence="6" id="KW-1133">Transmembrane helix</keyword>